<keyword evidence="2" id="KW-1185">Reference proteome</keyword>
<evidence type="ECO:0000313" key="2">
    <source>
        <dbReference type="Proteomes" id="UP000800039"/>
    </source>
</evidence>
<reference evidence="1" key="1">
    <citation type="submission" date="2020-01" db="EMBL/GenBank/DDBJ databases">
        <authorList>
            <consortium name="DOE Joint Genome Institute"/>
            <person name="Haridas S."/>
            <person name="Albert R."/>
            <person name="Binder M."/>
            <person name="Bloem J."/>
            <person name="Labutti K."/>
            <person name="Salamov A."/>
            <person name="Andreopoulos B."/>
            <person name="Baker S.E."/>
            <person name="Barry K."/>
            <person name="Bills G."/>
            <person name="Bluhm B.H."/>
            <person name="Cannon C."/>
            <person name="Castanera R."/>
            <person name="Culley D.E."/>
            <person name="Daum C."/>
            <person name="Ezra D."/>
            <person name="Gonzalez J.B."/>
            <person name="Henrissat B."/>
            <person name="Kuo A."/>
            <person name="Liang C."/>
            <person name="Lipzen A."/>
            <person name="Lutzoni F."/>
            <person name="Magnuson J."/>
            <person name="Mondo S."/>
            <person name="Nolan M."/>
            <person name="Ohm R."/>
            <person name="Pangilinan J."/>
            <person name="Park H.-J."/>
            <person name="Ramirez L."/>
            <person name="Alfaro M."/>
            <person name="Sun H."/>
            <person name="Tritt A."/>
            <person name="Yoshinaga Y."/>
            <person name="Zwiers L.-H."/>
            <person name="Turgeon B.G."/>
            <person name="Goodwin S.B."/>
            <person name="Spatafora J.W."/>
            <person name="Crous P.W."/>
            <person name="Grigoriev I.V."/>
        </authorList>
    </citation>
    <scope>NUCLEOTIDE SEQUENCE</scope>
    <source>
        <strain evidence="1">CBS 394.84</strain>
    </source>
</reference>
<sequence>DGRGATIWTSHGFQGASVAIPANNWCTDMNNLFGDFDGKARSIVVASGYKCQFYTEYRCPSNGRKLDEGMVNREVAMAELPGDFDLKIHSAYCAKIDVKSTSSTTIGNLNEDQSTALTTRADSDTTWNAACGLSDGQNLRGTRSTDIPSNEQCYDLEEWNEGFDWAVKVRSFIVYAYNRCQLYT</sequence>
<dbReference type="Gene3D" id="2.60.20.10">
    <property type="entry name" value="Crystallins"/>
    <property type="match status" value="1"/>
</dbReference>
<protein>
    <submittedName>
        <fullName evidence="1">Uncharacterized protein</fullName>
    </submittedName>
</protein>
<organism evidence="1 2">
    <name type="scientific">Cucurbitaria berberidis CBS 394.84</name>
    <dbReference type="NCBI Taxonomy" id="1168544"/>
    <lineage>
        <taxon>Eukaryota</taxon>
        <taxon>Fungi</taxon>
        <taxon>Dikarya</taxon>
        <taxon>Ascomycota</taxon>
        <taxon>Pezizomycotina</taxon>
        <taxon>Dothideomycetes</taxon>
        <taxon>Pleosporomycetidae</taxon>
        <taxon>Pleosporales</taxon>
        <taxon>Pleosporineae</taxon>
        <taxon>Cucurbitariaceae</taxon>
        <taxon>Cucurbitaria</taxon>
    </lineage>
</organism>
<feature type="non-terminal residue" evidence="1">
    <location>
        <position position="1"/>
    </location>
</feature>
<gene>
    <name evidence="1" type="ORF">K460DRAFT_271364</name>
</gene>
<dbReference type="OrthoDB" id="3786098at2759"/>
<proteinExistence type="predicted"/>
<dbReference type="RefSeq" id="XP_040793295.1">
    <property type="nucleotide sequence ID" value="XM_040927719.1"/>
</dbReference>
<dbReference type="AlphaFoldDB" id="A0A9P4LDU2"/>
<evidence type="ECO:0000313" key="1">
    <source>
        <dbReference type="EMBL" id="KAF1850732.1"/>
    </source>
</evidence>
<dbReference type="Proteomes" id="UP000800039">
    <property type="component" value="Unassembled WGS sequence"/>
</dbReference>
<comment type="caution">
    <text evidence="1">The sequence shown here is derived from an EMBL/GenBank/DDBJ whole genome shotgun (WGS) entry which is preliminary data.</text>
</comment>
<dbReference type="EMBL" id="ML976614">
    <property type="protein sequence ID" value="KAF1850732.1"/>
    <property type="molecule type" value="Genomic_DNA"/>
</dbReference>
<accession>A0A9P4LDU2</accession>
<dbReference type="GeneID" id="63844972"/>
<name>A0A9P4LDU2_9PLEO</name>